<dbReference type="Gene3D" id="3.30.200.20">
    <property type="entry name" value="Phosphorylase Kinase, domain 1"/>
    <property type="match status" value="1"/>
</dbReference>
<dbReference type="PANTHER" id="PTHR21064:SF6">
    <property type="entry name" value="AMINOGLYCOSIDE PHOSPHOTRANSFERASE DOMAIN-CONTAINING PROTEIN"/>
    <property type="match status" value="1"/>
</dbReference>
<dbReference type="Gene3D" id="3.90.1200.10">
    <property type="match status" value="1"/>
</dbReference>
<organism evidence="3 4">
    <name type="scientific">Alkalicoccobacillus porphyridii</name>
    <dbReference type="NCBI Taxonomy" id="2597270"/>
    <lineage>
        <taxon>Bacteria</taxon>
        <taxon>Bacillati</taxon>
        <taxon>Bacillota</taxon>
        <taxon>Bacilli</taxon>
        <taxon>Bacillales</taxon>
        <taxon>Bacillaceae</taxon>
        <taxon>Alkalicoccobacillus</taxon>
    </lineage>
</organism>
<evidence type="ECO:0000313" key="4">
    <source>
        <dbReference type="Proteomes" id="UP000318521"/>
    </source>
</evidence>
<sequence length="302" mass="35658">MIIEWVSRNYGIELDDYKELSERAVLLIKDEENKLVLKGKVDEDSLERELEIIEFLELRKFPVQTPLLHADGEFLLQDEEAIYCVYFYLEGRPFSASESLRDKEVPNLLGETIANMHQQLAKKHDLTRYENKDFYQLVFGFAREQIVSMNLPATFVQQMDELEPSIRFMNVSLPKQLIHRDAHIHNMIFQDYQLSWVIDFELAEVNLKLFDLCYCATGVLSEVYQDESLREVWIDFVNHLVAGYHSQCPLTKEEQDSIWTMMLCIQMIFMAYFKGDKELVASNQDMFLWIYSKREEIGSMKL</sequence>
<dbReference type="Proteomes" id="UP000318521">
    <property type="component" value="Unassembled WGS sequence"/>
</dbReference>
<dbReference type="InterPro" id="IPR050249">
    <property type="entry name" value="Pseudomonas-type_ThrB"/>
</dbReference>
<proteinExistence type="inferred from homology"/>
<reference evidence="3 4" key="1">
    <citation type="submission" date="2019-07" db="EMBL/GenBank/DDBJ databases">
        <authorList>
            <person name="Park Y.J."/>
            <person name="Jeong S.E."/>
            <person name="Jung H.S."/>
        </authorList>
    </citation>
    <scope>NUCLEOTIDE SEQUENCE [LARGE SCALE GENOMIC DNA]</scope>
    <source>
        <strain evidence="4">P16(2019)</strain>
    </source>
</reference>
<name>A0A554A118_9BACI</name>
<comment type="caution">
    <text evidence="3">The sequence shown here is derived from an EMBL/GenBank/DDBJ whole genome shotgun (WGS) entry which is preliminary data.</text>
</comment>
<dbReference type="InterPro" id="IPR011009">
    <property type="entry name" value="Kinase-like_dom_sf"/>
</dbReference>
<accession>A0A554A118</accession>
<evidence type="ECO:0000313" key="3">
    <source>
        <dbReference type="EMBL" id="TSB47388.1"/>
    </source>
</evidence>
<dbReference type="Pfam" id="PF01636">
    <property type="entry name" value="APH"/>
    <property type="match status" value="1"/>
</dbReference>
<keyword evidence="3" id="KW-0808">Transferase</keyword>
<dbReference type="GO" id="GO:0019202">
    <property type="term" value="F:amino acid kinase activity"/>
    <property type="evidence" value="ECO:0007669"/>
    <property type="project" value="TreeGrafter"/>
</dbReference>
<dbReference type="EMBL" id="VLXZ01000003">
    <property type="protein sequence ID" value="TSB47388.1"/>
    <property type="molecule type" value="Genomic_DNA"/>
</dbReference>
<dbReference type="PANTHER" id="PTHR21064">
    <property type="entry name" value="AMINOGLYCOSIDE PHOSPHOTRANSFERASE DOMAIN-CONTAINING PROTEIN-RELATED"/>
    <property type="match status" value="1"/>
</dbReference>
<evidence type="ECO:0000259" key="2">
    <source>
        <dbReference type="Pfam" id="PF01636"/>
    </source>
</evidence>
<comment type="similarity">
    <text evidence="1">Belongs to the pseudomonas-type ThrB family.</text>
</comment>
<feature type="domain" description="Aminoglycoside phosphotransferase" evidence="2">
    <location>
        <begin position="21"/>
        <end position="220"/>
    </location>
</feature>
<dbReference type="SUPFAM" id="SSF56112">
    <property type="entry name" value="Protein kinase-like (PK-like)"/>
    <property type="match status" value="1"/>
</dbReference>
<keyword evidence="4" id="KW-1185">Reference proteome</keyword>
<dbReference type="RefSeq" id="WP_143847887.1">
    <property type="nucleotide sequence ID" value="NZ_VLXZ01000003.1"/>
</dbReference>
<dbReference type="OrthoDB" id="48950at2"/>
<dbReference type="AlphaFoldDB" id="A0A554A118"/>
<protein>
    <submittedName>
        <fullName evidence="3">Phosphotransferase</fullName>
    </submittedName>
</protein>
<gene>
    <name evidence="3" type="ORF">FN960_06525</name>
</gene>
<dbReference type="InterPro" id="IPR002575">
    <property type="entry name" value="Aminoglycoside_PTrfase"/>
</dbReference>
<evidence type="ECO:0000256" key="1">
    <source>
        <dbReference type="ARBA" id="ARBA00038240"/>
    </source>
</evidence>